<organism evidence="1 2">
    <name type="scientific">Pseudomonas synxantha</name>
    <dbReference type="NCBI Taxonomy" id="47883"/>
    <lineage>
        <taxon>Bacteria</taxon>
        <taxon>Pseudomonadati</taxon>
        <taxon>Pseudomonadota</taxon>
        <taxon>Gammaproteobacteria</taxon>
        <taxon>Pseudomonadales</taxon>
        <taxon>Pseudomonadaceae</taxon>
        <taxon>Pseudomonas</taxon>
    </lineage>
</organism>
<accession>A0ACC6JKK9</accession>
<keyword evidence="2" id="KW-1185">Reference proteome</keyword>
<protein>
    <submittedName>
        <fullName evidence="1">Uncharacterized protein</fullName>
    </submittedName>
</protein>
<evidence type="ECO:0000313" key="2">
    <source>
        <dbReference type="Proteomes" id="UP001259420"/>
    </source>
</evidence>
<proteinExistence type="predicted"/>
<sequence length="218" mass="24282">MKVLFVLLATLAISACQSADPLSAKNDYKLPWWGIGFTEPAHMTVWVETSAVEDIKGRTYHNVAAGAAARSALENGTENARGWSGVGRGSMPVTGADLPKRLFVRWQSIVERKTYSGWIDISESTRDIMRNSTARRCHKYPQISANPSALLNLGLAPGGIIQVWVRDDCYHAHKVDRGQVDIEPLGPYLGKNEGRYAWKIKDSSQRYIERFGIPYGSW</sequence>
<comment type="caution">
    <text evidence="1">The sequence shown here is derived from an EMBL/GenBank/DDBJ whole genome shotgun (WGS) entry which is preliminary data.</text>
</comment>
<evidence type="ECO:0000313" key="1">
    <source>
        <dbReference type="EMBL" id="MDR6606779.1"/>
    </source>
</evidence>
<dbReference type="Proteomes" id="UP001259420">
    <property type="component" value="Unassembled WGS sequence"/>
</dbReference>
<gene>
    <name evidence="1" type="ORF">J2X87_001845</name>
</gene>
<dbReference type="EMBL" id="JAVDSD010000003">
    <property type="protein sequence ID" value="MDR6606779.1"/>
    <property type="molecule type" value="Genomic_DNA"/>
</dbReference>
<name>A0ACC6JKK9_9PSED</name>
<reference evidence="1" key="1">
    <citation type="submission" date="2023-07" db="EMBL/GenBank/DDBJ databases">
        <title>Sorghum-associated microbial communities from plants grown in Nebraska, USA.</title>
        <authorList>
            <person name="Schachtman D."/>
        </authorList>
    </citation>
    <scope>NUCLEOTIDE SEQUENCE</scope>
    <source>
        <strain evidence="1">BE46</strain>
    </source>
</reference>